<dbReference type="SUPFAM" id="SSF48452">
    <property type="entry name" value="TPR-like"/>
    <property type="match status" value="1"/>
</dbReference>
<dbReference type="Gene3D" id="1.25.40.390">
    <property type="match status" value="1"/>
</dbReference>
<evidence type="ECO:0000256" key="6">
    <source>
        <dbReference type="ARBA" id="ARBA00023237"/>
    </source>
</evidence>
<feature type="chain" id="PRO_5003186357" description="Type IV secretion system putative lipoprotein virB7" evidence="7">
    <location>
        <begin position="27"/>
        <end position="506"/>
    </location>
</feature>
<evidence type="ECO:0000256" key="2">
    <source>
        <dbReference type="ARBA" id="ARBA00006275"/>
    </source>
</evidence>
<feature type="domain" description="RagB/SusD" evidence="8">
    <location>
        <begin position="376"/>
        <end position="506"/>
    </location>
</feature>
<organism evidence="10 11">
    <name type="scientific">Capnocytophaga ochracea F0287</name>
    <dbReference type="NCBI Taxonomy" id="873517"/>
    <lineage>
        <taxon>Bacteria</taxon>
        <taxon>Pseudomonadati</taxon>
        <taxon>Bacteroidota</taxon>
        <taxon>Flavobacteriia</taxon>
        <taxon>Flavobacteriales</taxon>
        <taxon>Flavobacteriaceae</taxon>
        <taxon>Capnocytophaga</taxon>
    </lineage>
</organism>
<evidence type="ECO:0000259" key="9">
    <source>
        <dbReference type="Pfam" id="PF14322"/>
    </source>
</evidence>
<evidence type="ECO:0000256" key="1">
    <source>
        <dbReference type="ARBA" id="ARBA00004442"/>
    </source>
</evidence>
<dbReference type="Pfam" id="PF08139">
    <property type="entry name" value="LPAM_1"/>
    <property type="match status" value="1"/>
</dbReference>
<dbReference type="InterPro" id="IPR033985">
    <property type="entry name" value="SusD-like_N"/>
</dbReference>
<name>E4MSJ5_CAPOC</name>
<dbReference type="InterPro" id="IPR011990">
    <property type="entry name" value="TPR-like_helical_dom_sf"/>
</dbReference>
<feature type="domain" description="SusD-like N-terminal" evidence="9">
    <location>
        <begin position="88"/>
        <end position="244"/>
    </location>
</feature>
<dbReference type="eggNOG" id="COG0702">
    <property type="taxonomic scope" value="Bacteria"/>
</dbReference>
<comment type="caution">
    <text evidence="10">The sequence shown here is derived from an EMBL/GenBank/DDBJ whole genome shotgun (WGS) entry which is preliminary data.</text>
</comment>
<feature type="signal peptide" evidence="7">
    <location>
        <begin position="1"/>
        <end position="26"/>
    </location>
</feature>
<dbReference type="AlphaFoldDB" id="E4MSJ5"/>
<comment type="subcellular location">
    <subcellularLocation>
        <location evidence="1">Cell outer membrane</location>
    </subcellularLocation>
</comment>
<keyword evidence="6" id="KW-0998">Cell outer membrane</keyword>
<dbReference type="Pfam" id="PF14322">
    <property type="entry name" value="SusD-like_3"/>
    <property type="match status" value="1"/>
</dbReference>
<dbReference type="HOGENOM" id="CLU_015553_1_4_10"/>
<dbReference type="Pfam" id="PF07980">
    <property type="entry name" value="SusD_RagB"/>
    <property type="match status" value="1"/>
</dbReference>
<keyword evidence="5" id="KW-0472">Membrane</keyword>
<proteinExistence type="inferred from homology"/>
<evidence type="ECO:0000313" key="10">
    <source>
        <dbReference type="EMBL" id="EFS97385.1"/>
    </source>
</evidence>
<evidence type="ECO:0000256" key="3">
    <source>
        <dbReference type="ARBA" id="ARBA00017922"/>
    </source>
</evidence>
<keyword evidence="4 7" id="KW-0732">Signal</keyword>
<protein>
    <recommendedName>
        <fullName evidence="3">Type IV secretion system putative lipoprotein virB7</fullName>
    </recommendedName>
</protein>
<dbReference type="CDD" id="cd08977">
    <property type="entry name" value="SusD"/>
    <property type="match status" value="1"/>
</dbReference>
<gene>
    <name evidence="10" type="ORF">HMPREF1977_1368</name>
</gene>
<reference evidence="10 11" key="1">
    <citation type="submission" date="2010-10" db="EMBL/GenBank/DDBJ databases">
        <authorList>
            <person name="Muzny D."/>
            <person name="Qin X."/>
            <person name="Deng J."/>
            <person name="Jiang H."/>
            <person name="Liu Y."/>
            <person name="Qu J."/>
            <person name="Song X.-Z."/>
            <person name="Zhang L."/>
            <person name="Thornton R."/>
            <person name="Coyle M."/>
            <person name="Francisco L."/>
            <person name="Jackson L."/>
            <person name="Javaid M."/>
            <person name="Korchina V."/>
            <person name="Kovar C."/>
            <person name="Mata R."/>
            <person name="Mathew T."/>
            <person name="Ngo R."/>
            <person name="Nguyen L."/>
            <person name="Nguyen N."/>
            <person name="Okwuonu G."/>
            <person name="Ongeri F."/>
            <person name="Pham C."/>
            <person name="Simmons D."/>
            <person name="Wilczek-Boney K."/>
            <person name="Hale W."/>
            <person name="Jakkamsetti A."/>
            <person name="Pham P."/>
            <person name="Ruth R."/>
            <person name="San Lucas F."/>
            <person name="Warren J."/>
            <person name="Zhang J."/>
            <person name="Zhao Z."/>
            <person name="Zhou C."/>
            <person name="Zhu D."/>
            <person name="Lee S."/>
            <person name="Bess C."/>
            <person name="Blankenburg K."/>
            <person name="Forbes L."/>
            <person name="Fu Q."/>
            <person name="Gubbala S."/>
            <person name="Hirani K."/>
            <person name="Jayaseelan J.C."/>
            <person name="Lara F."/>
            <person name="Munidasa M."/>
            <person name="Palculict T."/>
            <person name="Patil S."/>
            <person name="Pu L.-L."/>
            <person name="Saada N."/>
            <person name="Tang L."/>
            <person name="Weissenberger G."/>
            <person name="Zhu Y."/>
            <person name="Hemphill L."/>
            <person name="Shang Y."/>
            <person name="Youmans B."/>
            <person name="Ayvaz T."/>
            <person name="Ross M."/>
            <person name="Santibanez J."/>
            <person name="Aqrawi P."/>
            <person name="Gross S."/>
            <person name="Joshi V."/>
            <person name="Fowler G."/>
            <person name="Nazareth L."/>
            <person name="Reid J."/>
            <person name="Worley K."/>
            <person name="Petrosino J."/>
            <person name="Highlander S."/>
            <person name="Gibbs R."/>
        </authorList>
    </citation>
    <scope>NUCLEOTIDE SEQUENCE [LARGE SCALE GENOMIC DNA]</scope>
    <source>
        <strain evidence="10 11">F0287</strain>
    </source>
</reference>
<evidence type="ECO:0000256" key="4">
    <source>
        <dbReference type="ARBA" id="ARBA00022729"/>
    </source>
</evidence>
<evidence type="ECO:0000256" key="7">
    <source>
        <dbReference type="SAM" id="SignalP"/>
    </source>
</evidence>
<evidence type="ECO:0000313" key="11">
    <source>
        <dbReference type="Proteomes" id="UP000005391"/>
    </source>
</evidence>
<dbReference type="InterPro" id="IPR012640">
    <property type="entry name" value="Membr_lipoprot_lipid_attach_CS"/>
</dbReference>
<sequence>MIFNTYTKMKRYIYLALSLAALTACSLDKDPISEFNEKNTTAEGKSSSAIENKAQMQTRYEAIYAFVRGSGQEFWTLDFLQNTETRADNAYAGTSGVAITSIEQNSQDAANSNIKRDWQKYLEGINLANVVIANVDKVPDASLTTTERKQWKAEAKILKAWLLFDMVRFWGAVPIPPIEVPEISSENVEETYKLLFPERSSVAEVYNIIRTNLEEALVDAPAVKANDKFFFSRAVANALLAHVYAEKPIRDYNKTIQYCAAVEADGFTLLPNYADLFQINDAKTDVKVRNSAESIFEITYSQGGQTWLPGLFGLNYTNPNSTYNWAKWVTPSRDLIAAFDAEGDTVRKDQAIVWGQPSWKIYYPSEHYPFMYKIRSGGSSIIKLRLADILLLKAEAYAALGQTAQAAALVNQVRARVGLAAISSSLSQEQMKAAVLKERRLELAFEGFRWFDLVRNDKAIETMNSLNARDTGRLKQTYPLNENTVLYPVPQTELENNKKLTQNPGY</sequence>
<accession>E4MSJ5</accession>
<dbReference type="InterPro" id="IPR012944">
    <property type="entry name" value="SusD_RagB_dom"/>
</dbReference>
<evidence type="ECO:0000259" key="8">
    <source>
        <dbReference type="Pfam" id="PF07980"/>
    </source>
</evidence>
<dbReference type="GO" id="GO:0009279">
    <property type="term" value="C:cell outer membrane"/>
    <property type="evidence" value="ECO:0007669"/>
    <property type="project" value="UniProtKB-SubCell"/>
</dbReference>
<dbReference type="EMBL" id="AEOH01000037">
    <property type="protein sequence ID" value="EFS97385.1"/>
    <property type="molecule type" value="Genomic_DNA"/>
</dbReference>
<evidence type="ECO:0000256" key="5">
    <source>
        <dbReference type="ARBA" id="ARBA00023136"/>
    </source>
</evidence>
<dbReference type="Proteomes" id="UP000005391">
    <property type="component" value="Unassembled WGS sequence"/>
</dbReference>
<comment type="similarity">
    <text evidence="2">Belongs to the SusD family.</text>
</comment>